<keyword evidence="4" id="KW-1185">Reference proteome</keyword>
<evidence type="ECO:0000259" key="1">
    <source>
        <dbReference type="Pfam" id="PF00899"/>
    </source>
</evidence>
<dbReference type="RefSeq" id="WP_146840051.1">
    <property type="nucleotide sequence ID" value="NZ_BJVQ01000067.1"/>
</dbReference>
<dbReference type="InterPro" id="IPR035985">
    <property type="entry name" value="Ubiquitin-activating_enz"/>
</dbReference>
<dbReference type="Proteomes" id="UP000321723">
    <property type="component" value="Unassembled WGS sequence"/>
</dbReference>
<evidence type="ECO:0000313" key="2">
    <source>
        <dbReference type="EMBL" id="GEL48218.1"/>
    </source>
</evidence>
<dbReference type="Proteomes" id="UP000564629">
    <property type="component" value="Unassembled WGS sequence"/>
</dbReference>
<dbReference type="OrthoDB" id="4426339at2"/>
<name>A0A511FK52_9CELL</name>
<comment type="caution">
    <text evidence="2">The sequence shown here is derived from an EMBL/GenBank/DDBJ whole genome shotgun (WGS) entry which is preliminary data.</text>
</comment>
<feature type="domain" description="THIF-type NAD/FAD binding fold" evidence="1">
    <location>
        <begin position="100"/>
        <end position="177"/>
    </location>
</feature>
<dbReference type="EMBL" id="JACHDN010000001">
    <property type="protein sequence ID" value="MBB5473872.1"/>
    <property type="molecule type" value="Genomic_DNA"/>
</dbReference>
<protein>
    <recommendedName>
        <fullName evidence="1">THIF-type NAD/FAD binding fold domain-containing protein</fullName>
    </recommendedName>
</protein>
<dbReference type="InterPro" id="IPR000594">
    <property type="entry name" value="ThiF_NAD_FAD-bd"/>
</dbReference>
<sequence>MQLQQGVRVVRRGPGEVQIGTDRRWAVRVRGLTAEQCERLVDLGDRALDAWLPPAALDRLAATGVVRPRRARAARVRPDLVPEARAYALTSGDGDGPALLRRRERATVAVAGLGRTGATLAAALAAAGVGTLVLDDQGTVRAGDLAAGLAPADVGRPRVRAVGDLLARTAPHVRVRRPGQAAADVTVLVSADVTDPGTALDLLAAGAPHLPVVLREADALVGPFVLPGAEGDGDGRPCLRCVDLHRTEADPAWPAVLAQLTGRRRPVAGPPAALAAVAAGLAAAEVLAHVDGGAPRTLGAQYEIPLPGVEPRVRRWAAHPDCGCAALPA</sequence>
<dbReference type="EMBL" id="BJVQ01000067">
    <property type="protein sequence ID" value="GEL48218.1"/>
    <property type="molecule type" value="Genomic_DNA"/>
</dbReference>
<gene>
    <name evidence="2" type="ORF">CHO01_33340</name>
    <name evidence="3" type="ORF">HNR08_002608</name>
</gene>
<reference evidence="2 4" key="1">
    <citation type="submission" date="2019-07" db="EMBL/GenBank/DDBJ databases">
        <title>Whole genome shotgun sequence of Cellulomonas hominis NBRC 16055.</title>
        <authorList>
            <person name="Hosoyama A."/>
            <person name="Uohara A."/>
            <person name="Ohji S."/>
            <person name="Ichikawa N."/>
        </authorList>
    </citation>
    <scope>NUCLEOTIDE SEQUENCE [LARGE SCALE GENOMIC DNA]</scope>
    <source>
        <strain evidence="2 4">NBRC 16055</strain>
    </source>
</reference>
<dbReference type="Pfam" id="PF00899">
    <property type="entry name" value="ThiF"/>
    <property type="match status" value="1"/>
</dbReference>
<accession>A0A511FK52</accession>
<dbReference type="SUPFAM" id="SSF69572">
    <property type="entry name" value="Activating enzymes of the ubiquitin-like proteins"/>
    <property type="match status" value="1"/>
</dbReference>
<evidence type="ECO:0000313" key="4">
    <source>
        <dbReference type="Proteomes" id="UP000321723"/>
    </source>
</evidence>
<dbReference type="Gene3D" id="3.40.50.720">
    <property type="entry name" value="NAD(P)-binding Rossmann-like Domain"/>
    <property type="match status" value="1"/>
</dbReference>
<dbReference type="GO" id="GO:0008641">
    <property type="term" value="F:ubiquitin-like modifier activating enzyme activity"/>
    <property type="evidence" value="ECO:0007669"/>
    <property type="project" value="InterPro"/>
</dbReference>
<evidence type="ECO:0000313" key="5">
    <source>
        <dbReference type="Proteomes" id="UP000564629"/>
    </source>
</evidence>
<reference evidence="3 5" key="2">
    <citation type="submission" date="2020-08" db="EMBL/GenBank/DDBJ databases">
        <title>Sequencing the genomes of 1000 actinobacteria strains.</title>
        <authorList>
            <person name="Klenk H.-P."/>
        </authorList>
    </citation>
    <scope>NUCLEOTIDE SEQUENCE [LARGE SCALE GENOMIC DNA]</scope>
    <source>
        <strain evidence="3 5">DSM 9581</strain>
    </source>
</reference>
<organism evidence="2 4">
    <name type="scientific">Cellulomonas hominis</name>
    <dbReference type="NCBI Taxonomy" id="156981"/>
    <lineage>
        <taxon>Bacteria</taxon>
        <taxon>Bacillati</taxon>
        <taxon>Actinomycetota</taxon>
        <taxon>Actinomycetes</taxon>
        <taxon>Micrococcales</taxon>
        <taxon>Cellulomonadaceae</taxon>
        <taxon>Cellulomonas</taxon>
    </lineage>
</organism>
<evidence type="ECO:0000313" key="3">
    <source>
        <dbReference type="EMBL" id="MBB5473872.1"/>
    </source>
</evidence>
<proteinExistence type="predicted"/>
<dbReference type="AlphaFoldDB" id="A0A511FK52"/>